<proteinExistence type="predicted"/>
<name>A0A5B7DCG7_PORTR</name>
<accession>A0A5B7DCG7</accession>
<protein>
    <submittedName>
        <fullName evidence="2">Uncharacterized protein</fullName>
    </submittedName>
</protein>
<reference evidence="2 3" key="1">
    <citation type="submission" date="2019-05" db="EMBL/GenBank/DDBJ databases">
        <title>Another draft genome of Portunus trituberculatus and its Hox gene families provides insights of decapod evolution.</title>
        <authorList>
            <person name="Jeong J.-H."/>
            <person name="Song I."/>
            <person name="Kim S."/>
            <person name="Choi T."/>
            <person name="Kim D."/>
            <person name="Ryu S."/>
            <person name="Kim W."/>
        </authorList>
    </citation>
    <scope>NUCLEOTIDE SEQUENCE [LARGE SCALE GENOMIC DNA]</scope>
    <source>
        <tissue evidence="2">Muscle</tissue>
    </source>
</reference>
<evidence type="ECO:0000256" key="1">
    <source>
        <dbReference type="SAM" id="Phobius"/>
    </source>
</evidence>
<evidence type="ECO:0000313" key="2">
    <source>
        <dbReference type="EMBL" id="MPC18907.1"/>
    </source>
</evidence>
<dbReference type="AlphaFoldDB" id="A0A5B7DCG7"/>
<dbReference type="EMBL" id="VSRR010000720">
    <property type="protein sequence ID" value="MPC18907.1"/>
    <property type="molecule type" value="Genomic_DNA"/>
</dbReference>
<evidence type="ECO:0000313" key="3">
    <source>
        <dbReference type="Proteomes" id="UP000324222"/>
    </source>
</evidence>
<sequence length="50" mass="5563">MAALTFSVVEEGGTGIRWRKPSGVVSILYYFYHLTLLDGIGLIFLIFSLP</sequence>
<dbReference type="Proteomes" id="UP000324222">
    <property type="component" value="Unassembled WGS sequence"/>
</dbReference>
<gene>
    <name evidence="2" type="ORF">E2C01_011804</name>
</gene>
<feature type="transmembrane region" description="Helical" evidence="1">
    <location>
        <begin position="27"/>
        <end position="49"/>
    </location>
</feature>
<keyword evidence="1" id="KW-0472">Membrane</keyword>
<keyword evidence="1" id="KW-0812">Transmembrane</keyword>
<keyword evidence="1" id="KW-1133">Transmembrane helix</keyword>
<keyword evidence="3" id="KW-1185">Reference proteome</keyword>
<organism evidence="2 3">
    <name type="scientific">Portunus trituberculatus</name>
    <name type="common">Swimming crab</name>
    <name type="synonym">Neptunus trituberculatus</name>
    <dbReference type="NCBI Taxonomy" id="210409"/>
    <lineage>
        <taxon>Eukaryota</taxon>
        <taxon>Metazoa</taxon>
        <taxon>Ecdysozoa</taxon>
        <taxon>Arthropoda</taxon>
        <taxon>Crustacea</taxon>
        <taxon>Multicrustacea</taxon>
        <taxon>Malacostraca</taxon>
        <taxon>Eumalacostraca</taxon>
        <taxon>Eucarida</taxon>
        <taxon>Decapoda</taxon>
        <taxon>Pleocyemata</taxon>
        <taxon>Brachyura</taxon>
        <taxon>Eubrachyura</taxon>
        <taxon>Portunoidea</taxon>
        <taxon>Portunidae</taxon>
        <taxon>Portuninae</taxon>
        <taxon>Portunus</taxon>
    </lineage>
</organism>
<comment type="caution">
    <text evidence="2">The sequence shown here is derived from an EMBL/GenBank/DDBJ whole genome shotgun (WGS) entry which is preliminary data.</text>
</comment>